<evidence type="ECO:0000313" key="1">
    <source>
        <dbReference type="EMBL" id="AHH11530.1"/>
    </source>
</evidence>
<dbReference type="EMBL" id="CP005756">
    <property type="protein sequence ID" value="AHH11530.1"/>
    <property type="molecule type" value="Genomic_DNA"/>
</dbReference>
<sequence length="197" mass="22034">MAKEVKVSNITQLVTEYQEKAKDLKKQMKNPTSDASTFSNKVDFRDKNLHFSNQGGTLTSKNDKLENYSFKGYPYKRGVKLVVDKEEENQPHYEPHVEAGGCDDLYGICTDIDEFTQTATVIPITNNFTGYLVAKDGEVKKESKLKFNEDGQLEKDDSNSSKINAIALSDSISLDGTDQKLFMVHVAIYGNKCKAAN</sequence>
<dbReference type="InterPro" id="IPR004239">
    <property type="entry name" value="DUF228"/>
</dbReference>
<keyword evidence="1" id="KW-0614">Plasmid</keyword>
<reference evidence="1" key="1">
    <citation type="submission" date="2013-04" db="EMBL/GenBank/DDBJ databases">
        <title>Comparative Genomics of Relapsing Fever Spirochetes.</title>
        <authorList>
            <person name="Schwan T.G."/>
            <person name="Raffel S.J."/>
            <person name="Porcella S.F."/>
            <person name="Martens C.A."/>
            <person name="Bruno D.P."/>
            <person name="Ricklefs S.M."/>
            <person name="Barbian K.B."/>
        </authorList>
    </citation>
    <scope>NUCLEOTIDE SEQUENCE</scope>
    <source>
        <strain evidence="1">Co53</strain>
        <plasmid evidence="1">unnamed</plasmid>
    </source>
</reference>
<organism evidence="1">
    <name type="scientific">Borrelia coriaceae ATCC 43381</name>
    <dbReference type="NCBI Taxonomy" id="1408429"/>
    <lineage>
        <taxon>Bacteria</taxon>
        <taxon>Pseudomonadati</taxon>
        <taxon>Spirochaetota</taxon>
        <taxon>Spirochaetia</taxon>
        <taxon>Spirochaetales</taxon>
        <taxon>Borreliaceae</taxon>
        <taxon>Borrelia</taxon>
    </lineage>
</organism>
<proteinExistence type="predicted"/>
<dbReference type="HOGENOM" id="CLU_086911_1_0_12"/>
<geneLocation type="plasmid" evidence="1">
    <name>unnamed</name>
</geneLocation>
<gene>
    <name evidence="1" type="ORF">BCO_0122701</name>
</gene>
<accession>W5SXA6</accession>
<name>W5SXA6_9SPIR</name>
<dbReference type="Pfam" id="PF02989">
    <property type="entry name" value="DUF228"/>
    <property type="match status" value="1"/>
</dbReference>
<protein>
    <submittedName>
        <fullName evidence="1">Uncharacterized protein</fullName>
    </submittedName>
</protein>
<dbReference type="AlphaFoldDB" id="W5SXA6"/>